<reference evidence="4 5" key="2">
    <citation type="journal article" date="2011" name="Stand. Genomic Sci.">
        <title>Complete genome sequence of Ferroglobus placidus AEDII12DO.</title>
        <authorList>
            <person name="Anderson I."/>
            <person name="Risso C."/>
            <person name="Holmes D."/>
            <person name="Lucas S."/>
            <person name="Copeland A."/>
            <person name="Lapidus A."/>
            <person name="Cheng J.F."/>
            <person name="Bruce D."/>
            <person name="Goodwin L."/>
            <person name="Pitluck S."/>
            <person name="Saunders E."/>
            <person name="Brettin T."/>
            <person name="Detter J.C."/>
            <person name="Han C."/>
            <person name="Tapia R."/>
            <person name="Larimer F."/>
            <person name="Land M."/>
            <person name="Hauser L."/>
            <person name="Woyke T."/>
            <person name="Lovley D."/>
            <person name="Kyrpides N."/>
            <person name="Ivanova N."/>
        </authorList>
    </citation>
    <scope>NUCLEOTIDE SEQUENCE [LARGE SCALE GENOMIC DNA]</scope>
    <source>
        <strain evidence="5">DSM 10642 / AEDII12DO</strain>
    </source>
</reference>
<evidence type="ECO:0000313" key="4">
    <source>
        <dbReference type="EMBL" id="ADC65859.1"/>
    </source>
</evidence>
<evidence type="ECO:0008006" key="6">
    <source>
        <dbReference type="Google" id="ProtNLM"/>
    </source>
</evidence>
<dbReference type="RefSeq" id="WP_012966198.1">
    <property type="nucleotide sequence ID" value="NC_013849.1"/>
</dbReference>
<accession>D3RZE6</accession>
<dbReference type="NCBIfam" id="TIGR00486">
    <property type="entry name" value="YbgI_SA1388"/>
    <property type="match status" value="1"/>
</dbReference>
<gene>
    <name evidence="4" type="ordered locus">Ferp_1715</name>
</gene>
<feature type="binding site" evidence="3">
    <location>
        <position position="63"/>
    </location>
    <ligand>
        <name>a divalent metal cation</name>
        <dbReference type="ChEBI" id="CHEBI:60240"/>
        <label>1</label>
    </ligand>
</feature>
<dbReference type="FunFam" id="3.40.1390.30:FF:000001">
    <property type="entry name" value="GTP cyclohydrolase 1 type 2"/>
    <property type="match status" value="1"/>
</dbReference>
<feature type="binding site" evidence="3">
    <location>
        <position position="64"/>
    </location>
    <ligand>
        <name>a divalent metal cation</name>
        <dbReference type="ChEBI" id="CHEBI:60240"/>
        <label>2</label>
    </ligand>
</feature>
<proteinExistence type="inferred from homology"/>
<dbReference type="InterPro" id="IPR036069">
    <property type="entry name" value="DUF34/NIF3_sf"/>
</dbReference>
<protein>
    <recommendedName>
        <fullName evidence="6">NGG1p interacting factor 3 protein, NIF3</fullName>
    </recommendedName>
</protein>
<name>D3RZE6_FERPA</name>
<dbReference type="Pfam" id="PF01784">
    <property type="entry name" value="DUF34_NIF3"/>
    <property type="match status" value="1"/>
</dbReference>
<keyword evidence="5" id="KW-1185">Reference proteome</keyword>
<reference evidence="5" key="1">
    <citation type="submission" date="2010-02" db="EMBL/GenBank/DDBJ databases">
        <title>Complete sequence of Ferroglobus placidus DSM 10642.</title>
        <authorList>
            <consortium name="US DOE Joint Genome Institute"/>
            <person name="Lucas S."/>
            <person name="Copeland A."/>
            <person name="Lapidus A."/>
            <person name="Cheng J.-F."/>
            <person name="Bruce D."/>
            <person name="Goodwin L."/>
            <person name="Pitluck S."/>
            <person name="Saunders E."/>
            <person name="Brettin T."/>
            <person name="Detter J.C."/>
            <person name="Han C."/>
            <person name="Tapia R."/>
            <person name="Larimer F."/>
            <person name="Land M."/>
            <person name="Hauser L."/>
            <person name="Kyrpides N."/>
            <person name="Ivanova N."/>
            <person name="Holmes D."/>
            <person name="Lovley D."/>
            <person name="Kyrpides N."/>
            <person name="Anderson I.J."/>
            <person name="Woyke T."/>
        </authorList>
    </citation>
    <scope>NUCLEOTIDE SEQUENCE [LARGE SCALE GENOMIC DNA]</scope>
    <source>
        <strain evidence="5">DSM 10642 / AEDII12DO</strain>
    </source>
</reference>
<dbReference type="OrthoDB" id="85198at2157"/>
<dbReference type="AlphaFoldDB" id="D3RZE6"/>
<dbReference type="Proteomes" id="UP000002613">
    <property type="component" value="Chromosome"/>
</dbReference>
<dbReference type="eggNOG" id="arCOG04454">
    <property type="taxonomic scope" value="Archaea"/>
</dbReference>
<sequence>MELSEVVDFFDTYLRVNEFKEDAVNGLQVEGEEEVEKIVFCVDASMESFVRALEAEANMVFCHHGLIWGGIRRVDGILRKRLKFLLENELSLYSAHLPLDAHREVGNNACLLRLIEVEPEEPFGEYKGYKIGYAGYCDKEFEEILEVLEENFENIGYLKFGKDKVEKVAAISGRGAFAIDEAKRNNVDLLITGEMEHSAYHLAKDNEINVIFIGHYQSETLGLKKLVNLARSELGIEAEFIDIPTGL</sequence>
<evidence type="ECO:0000256" key="3">
    <source>
        <dbReference type="PIRSR" id="PIRSR602678-1"/>
    </source>
</evidence>
<dbReference type="Gene3D" id="3.40.1390.30">
    <property type="entry name" value="NIF3 (NGG1p interacting factor 3)-like"/>
    <property type="match status" value="2"/>
</dbReference>
<dbReference type="HOGENOM" id="CLU_037423_3_0_2"/>
<feature type="binding site" evidence="3">
    <location>
        <position position="219"/>
    </location>
    <ligand>
        <name>a divalent metal cation</name>
        <dbReference type="ChEBI" id="CHEBI:60240"/>
        <label>1</label>
    </ligand>
</feature>
<dbReference type="KEGG" id="fpl:Ferp_1715"/>
<feature type="binding site" evidence="3">
    <location>
        <position position="215"/>
    </location>
    <ligand>
        <name>a divalent metal cation</name>
        <dbReference type="ChEBI" id="CHEBI:60240"/>
        <label>2</label>
    </ligand>
</feature>
<evidence type="ECO:0000256" key="1">
    <source>
        <dbReference type="ARBA" id="ARBA00006964"/>
    </source>
</evidence>
<dbReference type="InterPro" id="IPR002678">
    <property type="entry name" value="DUF34/NIF3"/>
</dbReference>
<dbReference type="STRING" id="589924.Ferp_1715"/>
<evidence type="ECO:0000313" key="5">
    <source>
        <dbReference type="Proteomes" id="UP000002613"/>
    </source>
</evidence>
<dbReference type="PANTHER" id="PTHR13799">
    <property type="entry name" value="NGG1 INTERACTING FACTOR 3"/>
    <property type="match status" value="1"/>
</dbReference>
<dbReference type="EMBL" id="CP001899">
    <property type="protein sequence ID" value="ADC65859.1"/>
    <property type="molecule type" value="Genomic_DNA"/>
</dbReference>
<dbReference type="GO" id="GO:0046872">
    <property type="term" value="F:metal ion binding"/>
    <property type="evidence" value="ECO:0007669"/>
    <property type="project" value="UniProtKB-KW"/>
</dbReference>
<organism evidence="4 5">
    <name type="scientific">Ferroglobus placidus (strain DSM 10642 / AEDII12DO)</name>
    <dbReference type="NCBI Taxonomy" id="589924"/>
    <lineage>
        <taxon>Archaea</taxon>
        <taxon>Methanobacteriati</taxon>
        <taxon>Methanobacteriota</taxon>
        <taxon>Archaeoglobi</taxon>
        <taxon>Archaeoglobales</taxon>
        <taxon>Archaeoglobaceae</taxon>
        <taxon>Ferroglobus</taxon>
    </lineage>
</organism>
<dbReference type="PANTHER" id="PTHR13799:SF14">
    <property type="entry name" value="GTP CYCLOHYDROLASE 1 TYPE 2 HOMOLOG"/>
    <property type="match status" value="1"/>
</dbReference>
<dbReference type="SUPFAM" id="SSF102705">
    <property type="entry name" value="NIF3 (NGG1p interacting factor 3)-like"/>
    <property type="match status" value="1"/>
</dbReference>
<dbReference type="GeneID" id="8779241"/>
<dbReference type="GO" id="GO:0005737">
    <property type="term" value="C:cytoplasm"/>
    <property type="evidence" value="ECO:0007669"/>
    <property type="project" value="TreeGrafter"/>
</dbReference>
<keyword evidence="2 3" id="KW-0479">Metal-binding</keyword>
<comment type="similarity">
    <text evidence="1">Belongs to the GTP cyclohydrolase I type 2/NIF3 family.</text>
</comment>
<dbReference type="PaxDb" id="589924-Ferp_1715"/>
<feature type="binding site" evidence="3">
    <location>
        <position position="100"/>
    </location>
    <ligand>
        <name>a divalent metal cation</name>
        <dbReference type="ChEBI" id="CHEBI:60240"/>
        <label>1</label>
    </ligand>
</feature>
<evidence type="ECO:0000256" key="2">
    <source>
        <dbReference type="ARBA" id="ARBA00022723"/>
    </source>
</evidence>